<dbReference type="GO" id="GO:0008289">
    <property type="term" value="F:lipid binding"/>
    <property type="evidence" value="ECO:0007669"/>
    <property type="project" value="InterPro"/>
</dbReference>
<evidence type="ECO:0000256" key="9">
    <source>
        <dbReference type="SAM" id="MobiDB-lite"/>
    </source>
</evidence>
<evidence type="ECO:0000256" key="3">
    <source>
        <dbReference type="ARBA" id="ARBA00022475"/>
    </source>
</evidence>
<protein>
    <recommendedName>
        <fullName evidence="11">Bifunctional inhibitor/plant lipid transfer protein/seed storage helical domain-containing protein</fullName>
    </recommendedName>
</protein>
<accession>A0A5N6QTU8</accession>
<reference evidence="12 13" key="1">
    <citation type="submission" date="2019-06" db="EMBL/GenBank/DDBJ databases">
        <title>A chromosomal-level reference genome of Carpinus fangiana (Coryloideae, Betulaceae).</title>
        <authorList>
            <person name="Yang X."/>
            <person name="Wang Z."/>
            <person name="Zhang L."/>
            <person name="Hao G."/>
            <person name="Liu J."/>
            <person name="Yang Y."/>
        </authorList>
    </citation>
    <scope>NUCLEOTIDE SEQUENCE [LARGE SCALE GENOMIC DNA]</scope>
    <source>
        <strain evidence="12">Cfa_2016G</strain>
        <tissue evidence="12">Leaf</tissue>
    </source>
</reference>
<dbReference type="GO" id="GO:0098552">
    <property type="term" value="C:side of membrane"/>
    <property type="evidence" value="ECO:0007669"/>
    <property type="project" value="UniProtKB-KW"/>
</dbReference>
<feature type="region of interest" description="Disordered" evidence="9">
    <location>
        <begin position="103"/>
        <end position="156"/>
    </location>
</feature>
<dbReference type="InterPro" id="IPR043325">
    <property type="entry name" value="LTSS"/>
</dbReference>
<evidence type="ECO:0000256" key="7">
    <source>
        <dbReference type="ARBA" id="ARBA00023180"/>
    </source>
</evidence>
<dbReference type="GO" id="GO:0005886">
    <property type="term" value="C:plasma membrane"/>
    <property type="evidence" value="ECO:0007669"/>
    <property type="project" value="UniProtKB-SubCell"/>
</dbReference>
<dbReference type="PRINTS" id="PR00382">
    <property type="entry name" value="LIPIDTRNSFER"/>
</dbReference>
<name>A0A5N6QTU8_9ROSI</name>
<keyword evidence="8" id="KW-0449">Lipoprotein</keyword>
<dbReference type="Gene3D" id="1.10.110.10">
    <property type="entry name" value="Plant lipid-transfer and hydrophobic proteins"/>
    <property type="match status" value="1"/>
</dbReference>
<keyword evidence="13" id="KW-1185">Reference proteome</keyword>
<feature type="signal peptide" evidence="10">
    <location>
        <begin position="1"/>
        <end position="25"/>
    </location>
</feature>
<dbReference type="GO" id="GO:0006869">
    <property type="term" value="P:lipid transport"/>
    <property type="evidence" value="ECO:0007669"/>
    <property type="project" value="InterPro"/>
</dbReference>
<organism evidence="12 13">
    <name type="scientific">Carpinus fangiana</name>
    <dbReference type="NCBI Taxonomy" id="176857"/>
    <lineage>
        <taxon>Eukaryota</taxon>
        <taxon>Viridiplantae</taxon>
        <taxon>Streptophyta</taxon>
        <taxon>Embryophyta</taxon>
        <taxon>Tracheophyta</taxon>
        <taxon>Spermatophyta</taxon>
        <taxon>Magnoliopsida</taxon>
        <taxon>eudicotyledons</taxon>
        <taxon>Gunneridae</taxon>
        <taxon>Pentapetalae</taxon>
        <taxon>rosids</taxon>
        <taxon>fabids</taxon>
        <taxon>Fagales</taxon>
        <taxon>Betulaceae</taxon>
        <taxon>Carpinus</taxon>
    </lineage>
</organism>
<feature type="compositionally biased region" description="Polar residues" evidence="9">
    <location>
        <begin position="137"/>
        <end position="151"/>
    </location>
</feature>
<dbReference type="AlphaFoldDB" id="A0A5N6QTU8"/>
<dbReference type="PANTHER" id="PTHR33044">
    <property type="entry name" value="BIFUNCTIONAL INHIBITOR/LIPID-TRANSFER PROTEIN/SEED STORAGE 2S ALBUMIN SUPERFAMILY PROTEIN-RELATED"/>
    <property type="match status" value="1"/>
</dbReference>
<dbReference type="InterPro" id="IPR036312">
    <property type="entry name" value="Bifun_inhib/LTP/seed_sf"/>
</dbReference>
<keyword evidence="4" id="KW-0472">Membrane</keyword>
<keyword evidence="5 10" id="KW-0732">Signal</keyword>
<evidence type="ECO:0000256" key="2">
    <source>
        <dbReference type="ARBA" id="ARBA00009748"/>
    </source>
</evidence>
<keyword evidence="4" id="KW-0336">GPI-anchor</keyword>
<feature type="domain" description="Bifunctional inhibitor/plant lipid transfer protein/seed storage helical" evidence="11">
    <location>
        <begin position="29"/>
        <end position="106"/>
    </location>
</feature>
<dbReference type="InterPro" id="IPR000528">
    <property type="entry name" value="Plant_nsLTP"/>
</dbReference>
<evidence type="ECO:0000256" key="1">
    <source>
        <dbReference type="ARBA" id="ARBA00004609"/>
    </source>
</evidence>
<dbReference type="InterPro" id="IPR016140">
    <property type="entry name" value="Bifunc_inhib/LTP/seed_store"/>
</dbReference>
<proteinExistence type="inferred from homology"/>
<evidence type="ECO:0000313" key="13">
    <source>
        <dbReference type="Proteomes" id="UP000327013"/>
    </source>
</evidence>
<dbReference type="OrthoDB" id="911994at2759"/>
<evidence type="ECO:0000256" key="10">
    <source>
        <dbReference type="SAM" id="SignalP"/>
    </source>
</evidence>
<dbReference type="Pfam" id="PF14368">
    <property type="entry name" value="LTP_2"/>
    <property type="match status" value="1"/>
</dbReference>
<comment type="subcellular location">
    <subcellularLocation>
        <location evidence="1">Cell membrane</location>
        <topology evidence="1">Lipid-anchor</topology>
        <topology evidence="1">GPI-anchor</topology>
    </subcellularLocation>
</comment>
<keyword evidence="6" id="KW-1015">Disulfide bond</keyword>
<dbReference type="Proteomes" id="UP000327013">
    <property type="component" value="Chromosome 2"/>
</dbReference>
<dbReference type="SUPFAM" id="SSF47699">
    <property type="entry name" value="Bifunctional inhibitor/lipid-transfer protein/seed storage 2S albumin"/>
    <property type="match status" value="1"/>
</dbReference>
<evidence type="ECO:0000259" key="11">
    <source>
        <dbReference type="SMART" id="SM00499"/>
    </source>
</evidence>
<dbReference type="CDD" id="cd00010">
    <property type="entry name" value="AAI_LTSS"/>
    <property type="match status" value="1"/>
</dbReference>
<evidence type="ECO:0000256" key="6">
    <source>
        <dbReference type="ARBA" id="ARBA00023157"/>
    </source>
</evidence>
<gene>
    <name evidence="12" type="ORF">FH972_006168</name>
</gene>
<evidence type="ECO:0000256" key="8">
    <source>
        <dbReference type="ARBA" id="ARBA00023288"/>
    </source>
</evidence>
<evidence type="ECO:0000313" key="12">
    <source>
        <dbReference type="EMBL" id="KAE8009750.1"/>
    </source>
</evidence>
<feature type="chain" id="PRO_5024333063" description="Bifunctional inhibitor/plant lipid transfer protein/seed storage helical domain-containing protein" evidence="10">
    <location>
        <begin position="26"/>
        <end position="187"/>
    </location>
</feature>
<sequence>MAFKGIEMGVLVLVLVAMLSARARAQSGCTSVLTNLAPCLKYITGNSSTPSSSCCSQLSNVIQTSPQCLCSALNGGAASLGITINQTLALSLPTACNMRTPPVSQCKAANRPPSSGSPPVGSPGDSSNGAPAGAITPSASDTPSGTGSKTVPSLDGSFSDGSVVKAPPHLMLFLLFIVSCASTITSF</sequence>
<evidence type="ECO:0000256" key="4">
    <source>
        <dbReference type="ARBA" id="ARBA00022622"/>
    </source>
</evidence>
<dbReference type="FunFam" id="1.10.110.10:FF:000001">
    <property type="entry name" value="Bifunctional inhibitor/lipid-transfer protein/seed storage 2S albumin superfamily protein"/>
    <property type="match status" value="1"/>
</dbReference>
<keyword evidence="7" id="KW-0325">Glycoprotein</keyword>
<dbReference type="EMBL" id="CM017322">
    <property type="protein sequence ID" value="KAE8009750.1"/>
    <property type="molecule type" value="Genomic_DNA"/>
</dbReference>
<comment type="similarity">
    <text evidence="2">Belongs to the plant LTP family.</text>
</comment>
<evidence type="ECO:0000256" key="5">
    <source>
        <dbReference type="ARBA" id="ARBA00022729"/>
    </source>
</evidence>
<keyword evidence="3" id="KW-1003">Cell membrane</keyword>
<dbReference type="SMART" id="SM00499">
    <property type="entry name" value="AAI"/>
    <property type="match status" value="1"/>
</dbReference>
<feature type="compositionally biased region" description="Low complexity" evidence="9">
    <location>
        <begin position="112"/>
        <end position="129"/>
    </location>
</feature>